<protein>
    <submittedName>
        <fullName evidence="1">Uncharacterized protein</fullName>
    </submittedName>
</protein>
<dbReference type="AlphaFoldDB" id="A0A8J2X3S8"/>
<evidence type="ECO:0000313" key="2">
    <source>
        <dbReference type="Proteomes" id="UP000789595"/>
    </source>
</evidence>
<keyword evidence="2" id="KW-1185">Reference proteome</keyword>
<evidence type="ECO:0000313" key="1">
    <source>
        <dbReference type="EMBL" id="CAH0377873.1"/>
    </source>
</evidence>
<dbReference type="EMBL" id="CAKKNE010000005">
    <property type="protein sequence ID" value="CAH0377873.1"/>
    <property type="molecule type" value="Genomic_DNA"/>
</dbReference>
<gene>
    <name evidence="1" type="ORF">PECAL_5P23930</name>
</gene>
<sequence length="121" mass="12499">MGYFLEIVAALVASYLLTPAVAFTWLRQTAAPRPAALQQRSSALARSQGGFQAILRAATASTCPDCDVCADPFCGCAMCAAKGTVLKKHSLPCGCESVCLCPGGFANVAHAPGCQCDQCSH</sequence>
<name>A0A8J2X3S8_9STRA</name>
<dbReference type="Proteomes" id="UP000789595">
    <property type="component" value="Unassembled WGS sequence"/>
</dbReference>
<proteinExistence type="predicted"/>
<comment type="caution">
    <text evidence="1">The sequence shown here is derived from an EMBL/GenBank/DDBJ whole genome shotgun (WGS) entry which is preliminary data.</text>
</comment>
<accession>A0A8J2X3S8</accession>
<organism evidence="1 2">
    <name type="scientific">Pelagomonas calceolata</name>
    <dbReference type="NCBI Taxonomy" id="35677"/>
    <lineage>
        <taxon>Eukaryota</taxon>
        <taxon>Sar</taxon>
        <taxon>Stramenopiles</taxon>
        <taxon>Ochrophyta</taxon>
        <taxon>Pelagophyceae</taxon>
        <taxon>Pelagomonadales</taxon>
        <taxon>Pelagomonadaceae</taxon>
        <taxon>Pelagomonas</taxon>
    </lineage>
</organism>
<reference evidence="1" key="1">
    <citation type="submission" date="2021-11" db="EMBL/GenBank/DDBJ databases">
        <authorList>
            <consortium name="Genoscope - CEA"/>
            <person name="William W."/>
        </authorList>
    </citation>
    <scope>NUCLEOTIDE SEQUENCE</scope>
</reference>